<sequence>MSQFDIKKDDLKFQIIEWYASDVTPETGSESDNSEELEEKKYKEDTSEYKIVIFGKDENDNTYSLMVNEFTPYFYIKVPSYFKKNDLNRFERWVRGSMWSKYRGSFLRTNLLKKKVFRNFNNFKKFYFVRLVFRSKAAMNNAIRLFQNKIWNSTTRKIDKILPKKIKIAGIDKREANYELFENTIDPLLRFIHHRSLKPVGWTQVKFGKYNKRDEMATHCHYDLETRWSNVKSIDSDKNAKIKVMAYDIECDSAHGDFPLPTKDYLKLAREIVSEYERIQKYIIVNDDENNSKKNLYNSYINNKQDMLEKMIKQALKNDDEYVNNIDISQVYTKNKSKPSDKTINLISHKLVSYLTIYDPKMKTTDRNKLKNKSIEDVNKLITEYFPEVEGDKTIQIGCSFFKYGETVSYRNVMYTLGTCDPIKNTEVKVFKSEKNLLLAFTKLINSEDPEIITGYNILGFDSPWIFKRAIELGIEERFSKMSRIKEHQCKIKVRQQKSSIGQLIKIEYVDIPGRTQLDIFKLVQSSYNLNSYKLDNVSSGFIQGSVKKLEYMDEKDQTVIITDNVRGLNSGNFIIFIEKNGYLEDKYLDGKKYEIQNIQKGKITVNGKIELKLDSCKCTWNLGKDDVSPKDIFRLQKGNSHDRYIIAKYCMMDVILCVELLLKLEFITKNIGMANVCLIPFDWAIHRGQGVKILSLVSDVLRKEDYLLPYLYKSMFSNESYEGAIVLPPHPGIYLDEPVAVLDYASLYPSSMIMANLSHETICTDDQWLGEDGATLLKSLGLSHYDVTYDTFETIRTPAGSVKEKRKIGEKTVRYVQYPNDKKGIMPTTLQKLLTARKNTRKRIKYKKITLNSGIEHVGLLSEKDEKYFVKTEKDGEISFNKNLVISIVDRYSDFEKSVLDGQQQGFKITANSLYGQIGAKTSDLYYREIAASTTAVGRDQLGIAQKFCEDSKNFPKTLKNGKTIQLKNKIVYGDTDSVFVKFDCVNLDGSKMSGKDALKETIRLAQIAEKGINKHLMKPQDIEYEKTFWPFILFTKKKYVGNKYEFDVNKYKQTAMGIVLKRRDNAPIVKVVFGGIIDSIMKEKRIEPSIHFLQKNLQYLVKGKFGLDALIISKTLSSFYKDPDRIAHKVLADRIGEREPGNKPQINDRIPFVYIETKSNGREKILQGDKIEHPDFIKQQKLNPDYEFYITNQIMRPVCQIYALVVEKIPGYNGRAGEFEQMIEKYKRDGKTHLDALKTVLGKKHKIAENILFGDTLRTLSNSRKGNSEITNWFTKKVIENGSVAKSYGGRKLNLDDSWSEGYDSEDDE</sequence>
<dbReference type="SUPFAM" id="SSF56672">
    <property type="entry name" value="DNA/RNA polymerases"/>
    <property type="match status" value="1"/>
</dbReference>
<protein>
    <recommendedName>
        <fullName evidence="2">DNA-directed DNA polymerase</fullName>
        <ecNumber evidence="2">2.7.7.7</ecNumber>
    </recommendedName>
</protein>
<evidence type="ECO:0000256" key="6">
    <source>
        <dbReference type="ARBA" id="ARBA00023125"/>
    </source>
</evidence>
<dbReference type="Gene3D" id="1.10.287.690">
    <property type="entry name" value="Helix hairpin bin"/>
    <property type="match status" value="1"/>
</dbReference>
<dbReference type="PANTHER" id="PTHR10322:SF23">
    <property type="entry name" value="DNA POLYMERASE DELTA CATALYTIC SUBUNIT"/>
    <property type="match status" value="1"/>
</dbReference>
<keyword evidence="4" id="KW-0548">Nucleotidyltransferase</keyword>
<dbReference type="Pfam" id="PF00136">
    <property type="entry name" value="DNA_pol_B"/>
    <property type="match status" value="2"/>
</dbReference>
<dbReference type="SMART" id="SM00486">
    <property type="entry name" value="POLBc"/>
    <property type="match status" value="1"/>
</dbReference>
<dbReference type="InterPro" id="IPR006172">
    <property type="entry name" value="DNA-dir_DNA_pol_B"/>
</dbReference>
<dbReference type="EMBL" id="MN740583">
    <property type="protein sequence ID" value="QHU35114.1"/>
    <property type="molecule type" value="Genomic_DNA"/>
</dbReference>
<keyword evidence="5" id="KW-0239">DNA-directed DNA polymerase</keyword>
<dbReference type="GO" id="GO:0000166">
    <property type="term" value="F:nucleotide binding"/>
    <property type="evidence" value="ECO:0007669"/>
    <property type="project" value="InterPro"/>
</dbReference>
<dbReference type="Pfam" id="PF03104">
    <property type="entry name" value="DNA_pol_B_exo1"/>
    <property type="match status" value="2"/>
</dbReference>
<comment type="similarity">
    <text evidence="1">Belongs to the DNA polymerase type-B family.</text>
</comment>
<feature type="domain" description="DNA-directed DNA polymerase family B exonuclease" evidence="9">
    <location>
        <begin position="325"/>
        <end position="538"/>
    </location>
</feature>
<dbReference type="Gene3D" id="3.30.420.10">
    <property type="entry name" value="Ribonuclease H-like superfamily/Ribonuclease H"/>
    <property type="match status" value="2"/>
</dbReference>
<keyword evidence="6" id="KW-0238">DNA-binding</keyword>
<comment type="catalytic activity">
    <reaction evidence="7">
        <text>DNA(n) + a 2'-deoxyribonucleoside 5'-triphosphate = DNA(n+1) + diphosphate</text>
        <dbReference type="Rhea" id="RHEA:22508"/>
        <dbReference type="Rhea" id="RHEA-COMP:17339"/>
        <dbReference type="Rhea" id="RHEA-COMP:17340"/>
        <dbReference type="ChEBI" id="CHEBI:33019"/>
        <dbReference type="ChEBI" id="CHEBI:61560"/>
        <dbReference type="ChEBI" id="CHEBI:173112"/>
        <dbReference type="EC" id="2.7.7.7"/>
    </reaction>
</comment>
<feature type="domain" description="DNA-directed DNA polymerase family B multifunctional" evidence="8">
    <location>
        <begin position="894"/>
        <end position="1204"/>
    </location>
</feature>
<evidence type="ECO:0000256" key="3">
    <source>
        <dbReference type="ARBA" id="ARBA00022679"/>
    </source>
</evidence>
<dbReference type="GO" id="GO:0003887">
    <property type="term" value="F:DNA-directed DNA polymerase activity"/>
    <property type="evidence" value="ECO:0007669"/>
    <property type="project" value="UniProtKB-KW"/>
</dbReference>
<organism evidence="10">
    <name type="scientific">viral metagenome</name>
    <dbReference type="NCBI Taxonomy" id="1070528"/>
    <lineage>
        <taxon>unclassified sequences</taxon>
        <taxon>metagenomes</taxon>
        <taxon>organismal metagenomes</taxon>
    </lineage>
</organism>
<dbReference type="EC" id="2.7.7.7" evidence="2"/>
<reference evidence="10" key="1">
    <citation type="journal article" date="2020" name="Nature">
        <title>Giant virus diversity and host interactions through global metagenomics.</title>
        <authorList>
            <person name="Schulz F."/>
            <person name="Roux S."/>
            <person name="Paez-Espino D."/>
            <person name="Jungbluth S."/>
            <person name="Walsh D.A."/>
            <person name="Denef V.J."/>
            <person name="McMahon K.D."/>
            <person name="Konstantinidis K.T."/>
            <person name="Eloe-Fadrosh E.A."/>
            <person name="Kyrpides N.C."/>
            <person name="Woyke T."/>
        </authorList>
    </citation>
    <scope>NUCLEOTIDE SEQUENCE</scope>
    <source>
        <strain evidence="10">GVMAG-S-1017745-26</strain>
    </source>
</reference>
<dbReference type="Gene3D" id="1.10.132.60">
    <property type="entry name" value="DNA polymerase family B, C-terminal domain"/>
    <property type="match status" value="1"/>
</dbReference>
<dbReference type="GO" id="GO:0008296">
    <property type="term" value="F:3'-5'-DNA exonuclease activity"/>
    <property type="evidence" value="ECO:0007669"/>
    <property type="project" value="TreeGrafter"/>
</dbReference>
<evidence type="ECO:0000256" key="1">
    <source>
        <dbReference type="ARBA" id="ARBA00005755"/>
    </source>
</evidence>
<dbReference type="GO" id="GO:0006297">
    <property type="term" value="P:nucleotide-excision repair, DNA gap filling"/>
    <property type="evidence" value="ECO:0007669"/>
    <property type="project" value="TreeGrafter"/>
</dbReference>
<evidence type="ECO:0000259" key="9">
    <source>
        <dbReference type="Pfam" id="PF03104"/>
    </source>
</evidence>
<dbReference type="InterPro" id="IPR050240">
    <property type="entry name" value="DNA_pol_type-B"/>
</dbReference>
<dbReference type="PRINTS" id="PR00106">
    <property type="entry name" value="DNAPOLB"/>
</dbReference>
<dbReference type="InterPro" id="IPR006134">
    <property type="entry name" value="DNA-dir_DNA_pol_B_multi_dom"/>
</dbReference>
<accession>A0A6C0LZW5</accession>
<dbReference type="GO" id="GO:0045004">
    <property type="term" value="P:DNA replication proofreading"/>
    <property type="evidence" value="ECO:0007669"/>
    <property type="project" value="TreeGrafter"/>
</dbReference>
<dbReference type="InterPro" id="IPR023211">
    <property type="entry name" value="DNA_pol_palm_dom_sf"/>
</dbReference>
<dbReference type="SUPFAM" id="SSF53098">
    <property type="entry name" value="Ribonuclease H-like"/>
    <property type="match status" value="2"/>
</dbReference>
<evidence type="ECO:0000256" key="4">
    <source>
        <dbReference type="ARBA" id="ARBA00022695"/>
    </source>
</evidence>
<dbReference type="Gene3D" id="3.30.342.10">
    <property type="entry name" value="DNA Polymerase, chain B, domain 1"/>
    <property type="match status" value="1"/>
</dbReference>
<evidence type="ECO:0000313" key="10">
    <source>
        <dbReference type="EMBL" id="QHU35114.1"/>
    </source>
</evidence>
<evidence type="ECO:0000259" key="8">
    <source>
        <dbReference type="Pfam" id="PF00136"/>
    </source>
</evidence>
<dbReference type="GO" id="GO:0043625">
    <property type="term" value="C:delta DNA polymerase complex"/>
    <property type="evidence" value="ECO:0007669"/>
    <property type="project" value="TreeGrafter"/>
</dbReference>
<feature type="domain" description="DNA-directed DNA polymerase family B exonuclease" evidence="9">
    <location>
        <begin position="179"/>
        <end position="264"/>
    </location>
</feature>
<dbReference type="InterPro" id="IPR006133">
    <property type="entry name" value="DNA-dir_DNA_pol_B_exonuc"/>
</dbReference>
<name>A0A6C0LZW5_9ZZZZ</name>
<dbReference type="InterPro" id="IPR017964">
    <property type="entry name" value="DNA-dir_DNA_pol_B_CS"/>
</dbReference>
<dbReference type="GO" id="GO:0006287">
    <property type="term" value="P:base-excision repair, gap-filling"/>
    <property type="evidence" value="ECO:0007669"/>
    <property type="project" value="TreeGrafter"/>
</dbReference>
<dbReference type="InterPro" id="IPR012337">
    <property type="entry name" value="RNaseH-like_sf"/>
</dbReference>
<dbReference type="PROSITE" id="PS00116">
    <property type="entry name" value="DNA_POLYMERASE_B"/>
    <property type="match status" value="1"/>
</dbReference>
<evidence type="ECO:0000256" key="2">
    <source>
        <dbReference type="ARBA" id="ARBA00012417"/>
    </source>
</evidence>
<keyword evidence="3" id="KW-0808">Transferase</keyword>
<dbReference type="InterPro" id="IPR036397">
    <property type="entry name" value="RNaseH_sf"/>
</dbReference>
<dbReference type="Gene3D" id="3.90.1600.10">
    <property type="entry name" value="Palm domain of DNA polymerase"/>
    <property type="match status" value="1"/>
</dbReference>
<dbReference type="PANTHER" id="PTHR10322">
    <property type="entry name" value="DNA POLYMERASE CATALYTIC SUBUNIT"/>
    <property type="match status" value="1"/>
</dbReference>
<evidence type="ECO:0000256" key="5">
    <source>
        <dbReference type="ARBA" id="ARBA00022932"/>
    </source>
</evidence>
<evidence type="ECO:0000256" key="7">
    <source>
        <dbReference type="ARBA" id="ARBA00049244"/>
    </source>
</evidence>
<feature type="domain" description="DNA-directed DNA polymerase family B multifunctional" evidence="8">
    <location>
        <begin position="680"/>
        <end position="849"/>
    </location>
</feature>
<proteinExistence type="inferred from homology"/>
<dbReference type="InterPro" id="IPR043502">
    <property type="entry name" value="DNA/RNA_pol_sf"/>
</dbReference>
<dbReference type="GO" id="GO:0003677">
    <property type="term" value="F:DNA binding"/>
    <property type="evidence" value="ECO:0007669"/>
    <property type="project" value="UniProtKB-KW"/>
</dbReference>
<dbReference type="InterPro" id="IPR042087">
    <property type="entry name" value="DNA_pol_B_thumb"/>
</dbReference>